<evidence type="ECO:0000256" key="3">
    <source>
        <dbReference type="ARBA" id="ARBA00032446"/>
    </source>
</evidence>
<dbReference type="GO" id="GO:0061711">
    <property type="term" value="F:tRNA N(6)-L-threonylcarbamoyladenine synthase activity"/>
    <property type="evidence" value="ECO:0007669"/>
    <property type="project" value="UniProtKB-EC"/>
</dbReference>
<dbReference type="CDD" id="cd24032">
    <property type="entry name" value="ASKHA_NBD_TsaB"/>
    <property type="match status" value="1"/>
</dbReference>
<reference evidence="5 6" key="1">
    <citation type="submission" date="2024-02" db="EMBL/GenBank/DDBJ databases">
        <title>Marinospirillum sp. MEB 164 isolated from Lonar lake sediment.</title>
        <authorList>
            <person name="Joshi A."/>
            <person name="Thite S."/>
        </authorList>
    </citation>
    <scope>NUCLEOTIDE SEQUENCE [LARGE SCALE GENOMIC DNA]</scope>
    <source>
        <strain evidence="5 6">MEB164</strain>
    </source>
</reference>
<proteinExistence type="inferred from homology"/>
<accession>A0ABW8PVZ4</accession>
<dbReference type="RefSeq" id="WP_405336725.1">
    <property type="nucleotide sequence ID" value="NZ_JBANFI010000001.1"/>
</dbReference>
<dbReference type="InterPro" id="IPR043129">
    <property type="entry name" value="ATPase_NBD"/>
</dbReference>
<comment type="similarity">
    <text evidence="1">Belongs to the KAE1 / TsaD family. TsaB subfamily.</text>
</comment>
<dbReference type="Proteomes" id="UP001621714">
    <property type="component" value="Unassembled WGS sequence"/>
</dbReference>
<gene>
    <name evidence="5" type="primary">tsaB</name>
    <name evidence="5" type="ORF">V6U78_02170</name>
</gene>
<evidence type="ECO:0000256" key="2">
    <source>
        <dbReference type="ARBA" id="ARBA00019012"/>
    </source>
</evidence>
<keyword evidence="5" id="KW-0808">Transferase</keyword>
<dbReference type="Gene3D" id="3.30.420.40">
    <property type="match status" value="2"/>
</dbReference>
<dbReference type="Pfam" id="PF00814">
    <property type="entry name" value="TsaD"/>
    <property type="match status" value="1"/>
</dbReference>
<keyword evidence="5" id="KW-0012">Acyltransferase</keyword>
<dbReference type="PANTHER" id="PTHR11735:SF11">
    <property type="entry name" value="TRNA THREONYLCARBAMOYLADENOSINE BIOSYNTHESIS PROTEIN TSAB"/>
    <property type="match status" value="1"/>
</dbReference>
<sequence length="237" mass="25728">MPSLLALDTSSEASSVALWHQGQLLEETRLAPRQHAQLILPQIQALLAEAQLSMSDLDGLVFGRGPGSFTGLRIAAATTQGLALALDLPVLPISTLAAQAWQAHQDCYATRLISCLDARMDEIYWAVYQVQQGQLISLTEEQLSAPEALLVEPKMGEDWLVVGSGGLFEARFPALTRQAIQQVKSDVLPSAAAMLPLALQDWAAQRWCSAAEIEPTYLRNQVTHQPATQQPVPLQQG</sequence>
<dbReference type="InterPro" id="IPR022496">
    <property type="entry name" value="T6A_TsaB"/>
</dbReference>
<evidence type="ECO:0000313" key="6">
    <source>
        <dbReference type="Proteomes" id="UP001621714"/>
    </source>
</evidence>
<protein>
    <recommendedName>
        <fullName evidence="2">tRNA threonylcarbamoyladenosine biosynthesis protein TsaB</fullName>
    </recommendedName>
    <alternativeName>
        <fullName evidence="3">t(6)A37 threonylcarbamoyladenosine biosynthesis protein TsaB</fullName>
    </alternativeName>
</protein>
<name>A0ABW8PVZ4_9GAMM</name>
<dbReference type="NCBIfam" id="TIGR03725">
    <property type="entry name" value="T6A_YeaZ"/>
    <property type="match status" value="1"/>
</dbReference>
<dbReference type="EMBL" id="JBANFI010000001">
    <property type="protein sequence ID" value="MFK7159843.1"/>
    <property type="molecule type" value="Genomic_DNA"/>
</dbReference>
<comment type="caution">
    <text evidence="5">The sequence shown here is derived from an EMBL/GenBank/DDBJ whole genome shotgun (WGS) entry which is preliminary data.</text>
</comment>
<dbReference type="PANTHER" id="PTHR11735">
    <property type="entry name" value="TRNA N6-ADENOSINE THREONYLCARBAMOYLTRANSFERASE"/>
    <property type="match status" value="1"/>
</dbReference>
<dbReference type="SUPFAM" id="SSF53067">
    <property type="entry name" value="Actin-like ATPase domain"/>
    <property type="match status" value="2"/>
</dbReference>
<evidence type="ECO:0000259" key="4">
    <source>
        <dbReference type="Pfam" id="PF00814"/>
    </source>
</evidence>
<evidence type="ECO:0000313" key="5">
    <source>
        <dbReference type="EMBL" id="MFK7159843.1"/>
    </source>
</evidence>
<evidence type="ECO:0000256" key="1">
    <source>
        <dbReference type="ARBA" id="ARBA00010493"/>
    </source>
</evidence>
<keyword evidence="6" id="KW-1185">Reference proteome</keyword>
<organism evidence="5 6">
    <name type="scientific">Marinospirillum alkalitolerans</name>
    <dbReference type="NCBI Taxonomy" id="3123374"/>
    <lineage>
        <taxon>Bacteria</taxon>
        <taxon>Pseudomonadati</taxon>
        <taxon>Pseudomonadota</taxon>
        <taxon>Gammaproteobacteria</taxon>
        <taxon>Oceanospirillales</taxon>
        <taxon>Oceanospirillaceae</taxon>
        <taxon>Marinospirillum</taxon>
    </lineage>
</organism>
<dbReference type="InterPro" id="IPR000905">
    <property type="entry name" value="Gcp-like_dom"/>
</dbReference>
<feature type="domain" description="Gcp-like" evidence="4">
    <location>
        <begin position="30"/>
        <end position="151"/>
    </location>
</feature>